<keyword evidence="3" id="KW-0808">Transferase</keyword>
<dbReference type="PANTHER" id="PTHR36174">
    <property type="entry name" value="LIPID II:GLYCINE GLYCYLTRANSFERASE"/>
    <property type="match status" value="1"/>
</dbReference>
<keyword evidence="4" id="KW-0133">Cell shape</keyword>
<dbReference type="RefSeq" id="WP_155778246.1">
    <property type="nucleotide sequence ID" value="NZ_CP033165.1"/>
</dbReference>
<evidence type="ECO:0000256" key="6">
    <source>
        <dbReference type="ARBA" id="ARBA00023315"/>
    </source>
</evidence>
<evidence type="ECO:0000256" key="5">
    <source>
        <dbReference type="ARBA" id="ARBA00022984"/>
    </source>
</evidence>
<name>A0A9X7S702_STRDY</name>
<dbReference type="InterPro" id="IPR003447">
    <property type="entry name" value="FEMABX"/>
</dbReference>
<evidence type="ECO:0000256" key="3">
    <source>
        <dbReference type="ARBA" id="ARBA00022679"/>
    </source>
</evidence>
<evidence type="ECO:0000313" key="10">
    <source>
        <dbReference type="Proteomes" id="UP000347383"/>
    </source>
</evidence>
<dbReference type="InterPro" id="IPR050644">
    <property type="entry name" value="PG_Glycine_Bridge_Synth"/>
</dbReference>
<dbReference type="GO" id="GO:0008360">
    <property type="term" value="P:regulation of cell shape"/>
    <property type="evidence" value="ECO:0007669"/>
    <property type="project" value="UniProtKB-KW"/>
</dbReference>
<evidence type="ECO:0000256" key="8">
    <source>
        <dbReference type="SAM" id="Coils"/>
    </source>
</evidence>
<dbReference type="SUPFAM" id="SSF55729">
    <property type="entry name" value="Acyl-CoA N-acyltransferases (Nat)"/>
    <property type="match status" value="2"/>
</dbReference>
<gene>
    <name evidence="9" type="ORF">EA457_05490</name>
</gene>
<dbReference type="Gene3D" id="3.40.630.30">
    <property type="match status" value="2"/>
</dbReference>
<keyword evidence="5" id="KW-0573">Peptidoglycan synthesis</keyword>
<reference evidence="9 10" key="1">
    <citation type="submission" date="2018-10" db="EMBL/GenBank/DDBJ databases">
        <title>Comparative Genomics Analysis of the Streptococcus dysgalactiae subspecies dysgalactiae.</title>
        <authorList>
            <person name="Koh T.H."/>
            <person name="Abdul Rahman N."/>
            <person name="Sessions O.M."/>
        </authorList>
    </citation>
    <scope>NUCLEOTIDE SEQUENCE [LARGE SCALE GENOMIC DNA]</scope>
    <source>
        <strain evidence="9 10">DB60705-15</strain>
    </source>
</reference>
<keyword evidence="2" id="KW-0963">Cytoplasm</keyword>
<feature type="coiled-coil region" evidence="8">
    <location>
        <begin position="249"/>
        <end position="276"/>
    </location>
</feature>
<sequence length="414" mass="48442">MKIISATASEFLAVQEAFLTSNMLQSHQIAELQEESNHYNKVERLLFLEDEQVIGLAVVDYRKKWKYFQEALVIQGPVLDYSNPSLVVQAIQSLEHHVRQQQAISLMCHPYLIDQRKDENLAIISQNESQEIADVFRRLSYNLYFDSDYLFNGMMQVFLKDLRPYRNYQEIEASFSNSFKRNIKKYRNSHVKVKELTATEIPLFYDILQQTSHRKSFSIQDLSFFETLKDKLGDQAKFMYAYLDCAAYQTYLKDHINRYQEEIKDLESKADSKKRNTAIKNATQQLISYQKRWQEFQKLQVKTDHLPLSSYLFIDYGDELLSYFGGNIQEYFIFGGATLINCEMIRYAKESGLSYFNFGGTIEVDQSQEGIGNFNYKKQFGGQLVQYLGSFTKPLTLVGKCLLFMSTTFKKQHH</sequence>
<evidence type="ECO:0000256" key="4">
    <source>
        <dbReference type="ARBA" id="ARBA00022960"/>
    </source>
</evidence>
<dbReference type="GO" id="GO:0016755">
    <property type="term" value="F:aminoacyltransferase activity"/>
    <property type="evidence" value="ECO:0007669"/>
    <property type="project" value="InterPro"/>
</dbReference>
<protein>
    <submittedName>
        <fullName evidence="9">Peptidoglycan bridge formation glycyltransferase FemA/FemB family protein</fullName>
    </submittedName>
</protein>
<dbReference type="InterPro" id="IPR016181">
    <property type="entry name" value="Acyl_CoA_acyltransferase"/>
</dbReference>
<dbReference type="PROSITE" id="PS51191">
    <property type="entry name" value="FEMABX"/>
    <property type="match status" value="1"/>
</dbReference>
<dbReference type="Pfam" id="PF02388">
    <property type="entry name" value="FemAB"/>
    <property type="match status" value="1"/>
</dbReference>
<dbReference type="GO" id="GO:0071555">
    <property type="term" value="P:cell wall organization"/>
    <property type="evidence" value="ECO:0007669"/>
    <property type="project" value="UniProtKB-KW"/>
</dbReference>
<dbReference type="GO" id="GO:0009252">
    <property type="term" value="P:peptidoglycan biosynthetic process"/>
    <property type="evidence" value="ECO:0007669"/>
    <property type="project" value="UniProtKB-KW"/>
</dbReference>
<evidence type="ECO:0000313" key="9">
    <source>
        <dbReference type="EMBL" id="QGH02030.1"/>
    </source>
</evidence>
<proteinExistence type="inferred from homology"/>
<dbReference type="EMBL" id="CP033165">
    <property type="protein sequence ID" value="QGH02030.1"/>
    <property type="molecule type" value="Genomic_DNA"/>
</dbReference>
<keyword evidence="6" id="KW-0012">Acyltransferase</keyword>
<comment type="similarity">
    <text evidence="1">Belongs to the FemABX family.</text>
</comment>
<dbReference type="AlphaFoldDB" id="A0A9X7S702"/>
<accession>A0A9X7S702</accession>
<dbReference type="PANTHER" id="PTHR36174:SF2">
    <property type="entry name" value="AMINOACYLTRANSFERASE FEMA"/>
    <property type="match status" value="1"/>
</dbReference>
<dbReference type="Gene3D" id="1.20.58.90">
    <property type="match status" value="1"/>
</dbReference>
<keyword evidence="8" id="KW-0175">Coiled coil</keyword>
<organism evidence="9 10">
    <name type="scientific">Streptococcus dysgalactiae subsp. dysgalactiae</name>
    <dbReference type="NCBI Taxonomy" id="99822"/>
    <lineage>
        <taxon>Bacteria</taxon>
        <taxon>Bacillati</taxon>
        <taxon>Bacillota</taxon>
        <taxon>Bacilli</taxon>
        <taxon>Lactobacillales</taxon>
        <taxon>Streptococcaceae</taxon>
        <taxon>Streptococcus</taxon>
    </lineage>
</organism>
<evidence type="ECO:0000256" key="7">
    <source>
        <dbReference type="ARBA" id="ARBA00023316"/>
    </source>
</evidence>
<dbReference type="Proteomes" id="UP000347383">
    <property type="component" value="Chromosome"/>
</dbReference>
<evidence type="ECO:0000256" key="1">
    <source>
        <dbReference type="ARBA" id="ARBA00009943"/>
    </source>
</evidence>
<evidence type="ECO:0000256" key="2">
    <source>
        <dbReference type="ARBA" id="ARBA00022490"/>
    </source>
</evidence>
<keyword evidence="7" id="KW-0961">Cell wall biogenesis/degradation</keyword>